<keyword evidence="1" id="KW-0813">Transport</keyword>
<dbReference type="Proteomes" id="UP000228711">
    <property type="component" value="Unassembled WGS sequence"/>
</dbReference>
<keyword evidence="2" id="KW-0547">Nucleotide-binding</keyword>
<comment type="caution">
    <text evidence="5">The sequence shown here is derived from an EMBL/GenBank/DDBJ whole genome shotgun (WGS) entry which is preliminary data.</text>
</comment>
<dbReference type="Gene3D" id="3.40.50.300">
    <property type="entry name" value="P-loop containing nucleotide triphosphate hydrolases"/>
    <property type="match status" value="1"/>
</dbReference>
<dbReference type="SUPFAM" id="SSF52540">
    <property type="entry name" value="P-loop containing nucleoside triphosphate hydrolases"/>
    <property type="match status" value="1"/>
</dbReference>
<sequence length="112" mass="12046">MKTLAVTDMIKDYGHTKAVDGISSTVSAGKIFGFLGPNGAGKTTTIRCIMDFIQPSSGTITILGRDARADSVQLKKKIGFLFGYVRLYDKWAGHDHIALAKELTGGQISLKI</sequence>
<dbReference type="InterPro" id="IPR027417">
    <property type="entry name" value="P-loop_NTPase"/>
</dbReference>
<keyword evidence="3" id="KW-0067">ATP-binding</keyword>
<organism evidence="5 6">
    <name type="scientific">Candidatus Kerfeldbacteria bacterium CG08_land_8_20_14_0_20_42_7</name>
    <dbReference type="NCBI Taxonomy" id="2014245"/>
    <lineage>
        <taxon>Bacteria</taxon>
        <taxon>Candidatus Kerfeldiibacteriota</taxon>
    </lineage>
</organism>
<dbReference type="InterPro" id="IPR003439">
    <property type="entry name" value="ABC_transporter-like_ATP-bd"/>
</dbReference>
<dbReference type="PANTHER" id="PTHR42939:SF1">
    <property type="entry name" value="ABC TRANSPORTER ATP-BINDING PROTEIN ALBC-RELATED"/>
    <property type="match status" value="1"/>
</dbReference>
<evidence type="ECO:0000256" key="3">
    <source>
        <dbReference type="ARBA" id="ARBA00022840"/>
    </source>
</evidence>
<evidence type="ECO:0000313" key="5">
    <source>
        <dbReference type="EMBL" id="PIS41747.1"/>
    </source>
</evidence>
<feature type="domain" description="ABC transporter" evidence="4">
    <location>
        <begin position="20"/>
        <end position="88"/>
    </location>
</feature>
<proteinExistence type="predicted"/>
<dbReference type="Pfam" id="PF00005">
    <property type="entry name" value="ABC_tran"/>
    <property type="match status" value="1"/>
</dbReference>
<gene>
    <name evidence="5" type="ORF">COT25_01415</name>
</gene>
<dbReference type="GO" id="GO:0016887">
    <property type="term" value="F:ATP hydrolysis activity"/>
    <property type="evidence" value="ECO:0007669"/>
    <property type="project" value="InterPro"/>
</dbReference>
<evidence type="ECO:0000259" key="4">
    <source>
        <dbReference type="Pfam" id="PF00005"/>
    </source>
</evidence>
<evidence type="ECO:0000256" key="2">
    <source>
        <dbReference type="ARBA" id="ARBA00022741"/>
    </source>
</evidence>
<dbReference type="GO" id="GO:0005524">
    <property type="term" value="F:ATP binding"/>
    <property type="evidence" value="ECO:0007669"/>
    <property type="project" value="UniProtKB-KW"/>
</dbReference>
<dbReference type="PANTHER" id="PTHR42939">
    <property type="entry name" value="ABC TRANSPORTER ATP-BINDING PROTEIN ALBC-RELATED"/>
    <property type="match status" value="1"/>
</dbReference>
<protein>
    <recommendedName>
        <fullName evidence="4">ABC transporter domain-containing protein</fullName>
    </recommendedName>
</protein>
<dbReference type="InterPro" id="IPR051782">
    <property type="entry name" value="ABC_Transporter_VariousFunc"/>
</dbReference>
<reference evidence="6" key="1">
    <citation type="submission" date="2017-09" db="EMBL/GenBank/DDBJ databases">
        <title>Depth-based differentiation of microbial function through sediment-hosted aquifers and enrichment of novel symbionts in the deep terrestrial subsurface.</title>
        <authorList>
            <person name="Probst A.J."/>
            <person name="Ladd B."/>
            <person name="Jarett J.K."/>
            <person name="Geller-Mcgrath D.E."/>
            <person name="Sieber C.M.K."/>
            <person name="Emerson J.B."/>
            <person name="Anantharaman K."/>
            <person name="Thomas B.C."/>
            <person name="Malmstrom R."/>
            <person name="Stieglmeier M."/>
            <person name="Klingl A."/>
            <person name="Woyke T."/>
            <person name="Ryan C.M."/>
            <person name="Banfield J.F."/>
        </authorList>
    </citation>
    <scope>NUCLEOTIDE SEQUENCE [LARGE SCALE GENOMIC DNA]</scope>
</reference>
<evidence type="ECO:0000256" key="1">
    <source>
        <dbReference type="ARBA" id="ARBA00022448"/>
    </source>
</evidence>
<dbReference type="AlphaFoldDB" id="A0A2H0YTD7"/>
<evidence type="ECO:0000313" key="6">
    <source>
        <dbReference type="Proteomes" id="UP000228711"/>
    </source>
</evidence>
<name>A0A2H0YTD7_9BACT</name>
<accession>A0A2H0YTD7</accession>
<dbReference type="EMBL" id="PEXV01000054">
    <property type="protein sequence ID" value="PIS41747.1"/>
    <property type="molecule type" value="Genomic_DNA"/>
</dbReference>